<feature type="repeat" description="TPR" evidence="6">
    <location>
        <begin position="381"/>
        <end position="414"/>
    </location>
</feature>
<evidence type="ECO:0000256" key="3">
    <source>
        <dbReference type="ARBA" id="ARBA00022737"/>
    </source>
</evidence>
<dbReference type="PROSITE" id="PS50005">
    <property type="entry name" value="TPR"/>
    <property type="match status" value="1"/>
</dbReference>
<evidence type="ECO:0000313" key="10">
    <source>
        <dbReference type="Proteomes" id="UP001152797"/>
    </source>
</evidence>
<gene>
    <name evidence="8" type="ORF">C1SCF055_LOCUS13190</name>
</gene>
<feature type="region of interest" description="Disordered" evidence="7">
    <location>
        <begin position="58"/>
        <end position="168"/>
    </location>
</feature>
<keyword evidence="3" id="KW-0677">Repeat</keyword>
<dbReference type="InterPro" id="IPR011990">
    <property type="entry name" value="TPR-like_helical_dom_sf"/>
</dbReference>
<dbReference type="OrthoDB" id="286233at2759"/>
<evidence type="ECO:0000313" key="8">
    <source>
        <dbReference type="EMBL" id="CAI3985775.1"/>
    </source>
</evidence>
<dbReference type="EMBL" id="CAMXCT030001017">
    <property type="protein sequence ID" value="CAL4773087.1"/>
    <property type="molecule type" value="Genomic_DNA"/>
</dbReference>
<feature type="compositionally biased region" description="Polar residues" evidence="7">
    <location>
        <begin position="58"/>
        <end position="72"/>
    </location>
</feature>
<evidence type="ECO:0000256" key="1">
    <source>
        <dbReference type="ARBA" id="ARBA00004496"/>
    </source>
</evidence>
<comment type="subcellular location">
    <subcellularLocation>
        <location evidence="1">Cytoplasm</location>
    </subcellularLocation>
</comment>
<evidence type="ECO:0000256" key="5">
    <source>
        <dbReference type="ARBA" id="ARBA00040665"/>
    </source>
</evidence>
<sequence>MAPDMMHSLHASQSSMSSVLDLAPLSPKTLGETEKLPMNYEGSYKPARVGLQRALQSGQMRNPLQMRQSHSGWSMRRPLSANSTPSGPRLSRAVGTGNSSPRQPLSSRLRPQEITDKVAASTSTAATGAGVAYRPPGMLQPQRIELPGYLNTPARRPDGEPLSPEERSTSIRKIKDLEMLTFACRRASKLREEGRAHFSLGVLRDNLGQYLKAIEAYTQFLRVCKECNDSQGAALGYHCIAVDYQLQGSGVTKEAEDKQKSGATEILGSPSEKTIKPELLRKAIYYHNRHRENADSIGKFVAHLNMGLAYAQLGEREASTVNHQYALRYALQLHSLEGQSLAIGSLSFSAGMYDQEPDKMKILVERYVDLCGVLKQTRNQAVALKKLGILASQQGQNEQSIEYFQQAIECARAQGDHEAEKDCAVRLGIAAGQAKMAEHLSTILQRSVIGPD</sequence>
<evidence type="ECO:0000256" key="2">
    <source>
        <dbReference type="ARBA" id="ARBA00022490"/>
    </source>
</evidence>
<dbReference type="GO" id="GO:0005929">
    <property type="term" value="C:cilium"/>
    <property type="evidence" value="ECO:0007669"/>
    <property type="project" value="TreeGrafter"/>
</dbReference>
<reference evidence="9" key="2">
    <citation type="submission" date="2024-04" db="EMBL/GenBank/DDBJ databases">
        <authorList>
            <person name="Chen Y."/>
            <person name="Shah S."/>
            <person name="Dougan E. K."/>
            <person name="Thang M."/>
            <person name="Chan C."/>
        </authorList>
    </citation>
    <scope>NUCLEOTIDE SEQUENCE [LARGE SCALE GENOMIC DNA]</scope>
</reference>
<accession>A0A9P1FT10</accession>
<feature type="compositionally biased region" description="Low complexity" evidence="7">
    <location>
        <begin position="99"/>
        <end position="109"/>
    </location>
</feature>
<dbReference type="SUPFAM" id="SSF48452">
    <property type="entry name" value="TPR-like"/>
    <property type="match status" value="1"/>
</dbReference>
<protein>
    <recommendedName>
        <fullName evidence="5">Tetratricopeptide repeat protein 29</fullName>
    </recommendedName>
</protein>
<dbReference type="InterPro" id="IPR051476">
    <property type="entry name" value="Bac_ResReg_Asp_Phosphatase"/>
</dbReference>
<proteinExistence type="predicted"/>
<dbReference type="PANTHER" id="PTHR46630:SF1">
    <property type="entry name" value="TETRATRICOPEPTIDE REPEAT PROTEIN 29"/>
    <property type="match status" value="1"/>
</dbReference>
<evidence type="ECO:0000256" key="4">
    <source>
        <dbReference type="ARBA" id="ARBA00022803"/>
    </source>
</evidence>
<feature type="compositionally biased region" description="Basic and acidic residues" evidence="7">
    <location>
        <begin position="155"/>
        <end position="168"/>
    </location>
</feature>
<dbReference type="InterPro" id="IPR019734">
    <property type="entry name" value="TPR_rpt"/>
</dbReference>
<dbReference type="GO" id="GO:0003341">
    <property type="term" value="P:cilium movement"/>
    <property type="evidence" value="ECO:0007669"/>
    <property type="project" value="TreeGrafter"/>
</dbReference>
<reference evidence="8" key="1">
    <citation type="submission" date="2022-10" db="EMBL/GenBank/DDBJ databases">
        <authorList>
            <person name="Chen Y."/>
            <person name="Dougan E. K."/>
            <person name="Chan C."/>
            <person name="Rhodes N."/>
            <person name="Thang M."/>
        </authorList>
    </citation>
    <scope>NUCLEOTIDE SEQUENCE</scope>
</reference>
<dbReference type="Pfam" id="PF13181">
    <property type="entry name" value="TPR_8"/>
    <property type="match status" value="2"/>
</dbReference>
<evidence type="ECO:0000313" key="9">
    <source>
        <dbReference type="EMBL" id="CAL1139150.1"/>
    </source>
</evidence>
<dbReference type="SMART" id="SM00028">
    <property type="entry name" value="TPR"/>
    <property type="match status" value="3"/>
</dbReference>
<feature type="compositionally biased region" description="Low complexity" evidence="7">
    <location>
        <begin position="118"/>
        <end position="132"/>
    </location>
</feature>
<dbReference type="GO" id="GO:0005737">
    <property type="term" value="C:cytoplasm"/>
    <property type="evidence" value="ECO:0007669"/>
    <property type="project" value="UniProtKB-SubCell"/>
</dbReference>
<keyword evidence="2" id="KW-0963">Cytoplasm</keyword>
<dbReference type="Gene3D" id="1.25.40.10">
    <property type="entry name" value="Tetratricopeptide repeat domain"/>
    <property type="match status" value="2"/>
</dbReference>
<keyword evidence="10" id="KW-1185">Reference proteome</keyword>
<evidence type="ECO:0000256" key="6">
    <source>
        <dbReference type="PROSITE-ProRule" id="PRU00339"/>
    </source>
</evidence>
<dbReference type="AlphaFoldDB" id="A0A9P1FT10"/>
<organism evidence="8">
    <name type="scientific">Cladocopium goreaui</name>
    <dbReference type="NCBI Taxonomy" id="2562237"/>
    <lineage>
        <taxon>Eukaryota</taxon>
        <taxon>Sar</taxon>
        <taxon>Alveolata</taxon>
        <taxon>Dinophyceae</taxon>
        <taxon>Suessiales</taxon>
        <taxon>Symbiodiniaceae</taxon>
        <taxon>Cladocopium</taxon>
    </lineage>
</organism>
<comment type="caution">
    <text evidence="8">The sequence shown here is derived from an EMBL/GenBank/DDBJ whole genome shotgun (WGS) entry which is preliminary data.</text>
</comment>
<dbReference type="EMBL" id="CAMXCT020001017">
    <property type="protein sequence ID" value="CAL1139150.1"/>
    <property type="molecule type" value="Genomic_DNA"/>
</dbReference>
<dbReference type="PANTHER" id="PTHR46630">
    <property type="entry name" value="TETRATRICOPEPTIDE REPEAT PROTEIN 29"/>
    <property type="match status" value="1"/>
</dbReference>
<keyword evidence="4 6" id="KW-0802">TPR repeat</keyword>
<dbReference type="Proteomes" id="UP001152797">
    <property type="component" value="Unassembled WGS sequence"/>
</dbReference>
<dbReference type="EMBL" id="CAMXCT010001017">
    <property type="protein sequence ID" value="CAI3985775.1"/>
    <property type="molecule type" value="Genomic_DNA"/>
</dbReference>
<name>A0A9P1FT10_9DINO</name>
<evidence type="ECO:0000256" key="7">
    <source>
        <dbReference type="SAM" id="MobiDB-lite"/>
    </source>
</evidence>